<gene>
    <name evidence="3" type="ORF">LYSCAS_06590</name>
</gene>
<evidence type="ECO:0000313" key="3">
    <source>
        <dbReference type="EMBL" id="BCT91635.1"/>
    </source>
</evidence>
<dbReference type="EMBL" id="AP024545">
    <property type="protein sequence ID" value="BCT91635.1"/>
    <property type="molecule type" value="Genomic_DNA"/>
</dbReference>
<feature type="signal peptide" evidence="1">
    <location>
        <begin position="1"/>
        <end position="26"/>
    </location>
</feature>
<evidence type="ECO:0000313" key="4">
    <source>
        <dbReference type="Proteomes" id="UP000681317"/>
    </source>
</evidence>
<dbReference type="SMART" id="SM00869">
    <property type="entry name" value="Autotransporter"/>
    <property type="match status" value="1"/>
</dbReference>
<accession>A0ABM7Q380</accession>
<feature type="domain" description="Autotransporter" evidence="2">
    <location>
        <begin position="2387"/>
        <end position="2655"/>
    </location>
</feature>
<evidence type="ECO:0000259" key="2">
    <source>
        <dbReference type="PROSITE" id="PS51208"/>
    </source>
</evidence>
<dbReference type="RefSeq" id="WP_213435667.1">
    <property type="nucleotide sequence ID" value="NZ_AP024545.1"/>
</dbReference>
<dbReference type="InterPro" id="IPR013783">
    <property type="entry name" value="Ig-like_fold"/>
</dbReference>
<dbReference type="PANTHER" id="PTHR37494">
    <property type="entry name" value="HEMAGGLUTININ"/>
    <property type="match status" value="1"/>
</dbReference>
<dbReference type="SUPFAM" id="SSF49313">
    <property type="entry name" value="Cadherin-like"/>
    <property type="match status" value="23"/>
</dbReference>
<dbReference type="InterPro" id="IPR015919">
    <property type="entry name" value="Cadherin-like_sf"/>
</dbReference>
<dbReference type="Gene3D" id="2.60.40.10">
    <property type="entry name" value="Immunoglobulins"/>
    <property type="match status" value="25"/>
</dbReference>
<dbReference type="InterPro" id="IPR036709">
    <property type="entry name" value="Autotransporte_beta_dom_sf"/>
</dbReference>
<evidence type="ECO:0000256" key="1">
    <source>
        <dbReference type="SAM" id="SignalP"/>
    </source>
</evidence>
<dbReference type="PROSITE" id="PS51208">
    <property type="entry name" value="AUTOTRANSPORTER"/>
    <property type="match status" value="1"/>
</dbReference>
<name>A0ABM7Q380_9GAMM</name>
<dbReference type="InterPro" id="IPR005546">
    <property type="entry name" value="Autotransporte_beta"/>
</dbReference>
<reference evidence="3 4" key="1">
    <citation type="submission" date="2021-03" db="EMBL/GenBank/DDBJ databases">
        <title>Complete Genome Sequences of Two Lysobacter Strains Isolated from Sea Water (Lysobacter caseinilyticus) and Soil (Lysobacter helvus) in South Korea.</title>
        <authorList>
            <person name="Watanabe Y."/>
            <person name="Arakawa K."/>
        </authorList>
    </citation>
    <scope>NUCLEOTIDE SEQUENCE [LARGE SCALE GENOMIC DNA]</scope>
    <source>
        <strain evidence="3 4">KVB24</strain>
    </source>
</reference>
<proteinExistence type="predicted"/>
<dbReference type="Proteomes" id="UP000681317">
    <property type="component" value="Chromosome"/>
</dbReference>
<keyword evidence="4" id="KW-1185">Reference proteome</keyword>
<protein>
    <recommendedName>
        <fullName evidence="2">Autotransporter domain-containing protein</fullName>
    </recommendedName>
</protein>
<dbReference type="SUPFAM" id="SSF103515">
    <property type="entry name" value="Autotransporter"/>
    <property type="match status" value="1"/>
</dbReference>
<keyword evidence="1" id="KW-0732">Signal</keyword>
<feature type="chain" id="PRO_5046336385" description="Autotransporter domain-containing protein" evidence="1">
    <location>
        <begin position="27"/>
        <end position="2655"/>
    </location>
</feature>
<organism evidence="3 4">
    <name type="scientific">Noviluteimonas caseinilytica</name>
    <dbReference type="NCBI Taxonomy" id="2675101"/>
    <lineage>
        <taxon>Bacteria</taxon>
        <taxon>Pseudomonadati</taxon>
        <taxon>Pseudomonadota</taxon>
        <taxon>Gammaproteobacteria</taxon>
        <taxon>Lysobacterales</taxon>
        <taxon>Lysobacteraceae</taxon>
        <taxon>Noviluteimonas</taxon>
    </lineage>
</organism>
<dbReference type="PANTHER" id="PTHR37494:SF1">
    <property type="entry name" value="STAPHYLOCOCCUS AUREUS SURFACE PROTEIN A"/>
    <property type="match status" value="1"/>
</dbReference>
<sequence>MFSRLIRAMGATLVVLAALIAAPANANNKTVNGITVETNWSQIQRGLPYSYQIAPSGPSGYVGTYNFSQLSGTLPQGITVSPTGLVTGTTCENNGNYAGIGLRISTNQATPTVADFTAGNAHSVNVTTSPTGSCAVTVAGTPPNGVVGVSYAGAVTASGGVSPYVYALTSGTLPPGVVLNTATGALTGTPTTAGTYTFSIYVTDVGARTGVGTFTVTIAPAATITVAPATLPNGTTTVAYSQTVSASGGTAPYTFALSAGTLPTGLALSASGAITGTPTVAGTYNFTVRGTDNVGNTGTRAYTVAIAGSATLTVNPATLPGGTNGTAYSQNITATGGTAPYTFAVTAGSLPTGLALTSGGVLSGTPTVAGSYTFTVTGTDANGNFGTRSYTVVVAGASTLTVNPATLPGGTNGSAYSQNITATGGTAPYTFAVTAGSLPTGLTLTSGGVLSGTPTAAGSYTFTVTGSDANGNFGSRSYTVVVAGASTLTINPATLPGGTNGSAYSQNITATGGTAPYTFAVTAGSLPTGLTLTSAGVLSGTPTAAGSFTFTVTGSDANGNFGSRSYTVVVAGASTLTINPATLPGGTNGSAYSQNITATGGTAPYSFAVTAGALPNGLTLSSTGVLSGTPTIAGSYTFTVTGTDANGNFGARSYTVAIAGANTLSISPATLPAAANGAAYSQSLSATGGTAPYTYSVSSGALPAGMTVSAAGVVSGTPTVAGTYSFTVSVVDANGNFGTQSYSIVVGGAATLTLAPASLPGGTNGSAYAQTITATGGTAPYTYAVTAGALPAGLVLASNGALSGTPTVAGTSTFTITGTDALGNYGTQAYTVAIAGANTLSVSPTTLPAATNGTSYNETLNATGGTGPYTYAVSSGALPAGMTLSSTGDITGTPTVAGTYTFTVSVVDANGNFGTQAFTVTVAGANALTVTPPTLPNGTNGTAYAQSMAATGGTGPYAYTVSAGALPTGLTLAAGGALSGTPTVAGTSTFTVSVVDANGDFGSQAYTVTIAGANTLSVSPTTLPAATNGTSYNEALNATGGTGPYTYSVSSGALPAGLTLSPTGGITGTPTTAGTYTFTIQVIDANGDFGTQAFTVAVAGAATLSIDPATLPGGTNGTAYSASLVESGGTAPYTFAVTSGALPAGLALDSAGLLSGTPTIAGSYTFTVTGTDANGDFGSRSYTVSIAGADVLAISPATLPAGTNGSAYNETLTASGGTGPYSYSVSSGSLPTGVTLSSTGDLTGTPTVAGTYTFTVSVIDANGDFGSQTYSVTVAGANALTISPSTLPAATNGTPYNQTLTTSGGTAPYTYSVSSGSLPTGVTLSSTGDLTGTPATAGTYTFTVSVIDANGDFGSQTYSVTVAGANALTISPATLPAATNGSAYNETLTTSGGTAPYTYSVSSGSLPTGVTLSSTGDLIGTPTTAGTYTFTVSVIDANGDFGSQTYSVTVAGANALTISPSTLPAGTNGSAYNETLTASGGTAPYSYSVSSGSLPTGVTLSSTGDLTGTPTTAGTYTFTVSVIDANGDFGSQTYSVTVAGANALTIAPATLPGATNGSAYNETLTASGGTAPYSYSVSSGSLPTGVTLSSTGDLTGTPTTAGTYTFTVSVIDANGDFGSQTYSVTVAGANALTISPSTLPAATNGSAYNETLTTSGGTAPYTYSVSSGSLPTGVTLSSTGVLTGTPTVAGTYTFTVSVIDANGDFGSQTYSVTVAGANALTISPATLPAATNGTAYNQTLTTAGGTAPYTYSVSSGSLPTGLALSSTGGITGTPTTAGTYTFTVSVIDANGDFGSQTYSVTVAGANALTISPSTLPSATNGTAYTQTLTTSGGTAPYTYAVSSGSLPTGLVLSSTGDITGTPTTAGTYTLTVSVIDANGDFGSQTYSVTVAGANALTISPSTLPAATNGTAYNQTLTTSGGTAPYTYSVSSGALPTGVSLSSTGDLTGTPTVAGTYTFTVSVIDANGDFGSQTYSVTVAGANTLTVTPPTLPNGTNGTAYAQSMAAIGGTGPYTYVVSSGTLPTGLSLASGGALTGTPTVSGSSTFTVSVTDANGNFGSQAYTVAIAGANTLTVTPPTLPNGTNGTAYAQSMAAVGGTGPYTYVVSSGTLPTGLSLASGGALSGTPSVAGTSTFTVSVTDANGNFGSQAYTVAIAGATNLAITPATLPAGTNGAPYTQAITATGGTPTYAYTITSGALPSGLTLTSAGALSGTPTTSGSYTLTVGVTDANGNSGTQAYTLVVAGAQSLTINPGTLPNGNAGAPYSQAFNAGGVAATYTVASGAVPPGLVLGSNGVLSGTPTAAGTYTFTVRGDDANGNFGTRTVTLLIGDSLRADPTRDPGVSDGIQGQVDAARRAGELQMGHVFRRLASSPTNCTVREGEASNDDACDDRIQVWATGTREQHYNRDGSSYLGAFTVGGDVAVGTGRFGVALGSGWDAATRASGVRGDVDSRAMMVYGRIPVQDAIAIDVVAGKSSLDLDNRRTTTGGTALGNRDGDTTFGGIGIAADWTIGAATLAPYARYEFASTQLDGYAEAGPNAVALSYSQLRTRTTSFVFGTELGYGLHFDWGTLTPRLRIEMRQRNGDDVSQAMAYVDRPATQYLLVRPGVDDRAVLAAFGVEAAFHGVTLQLEYGTAGSALDNFEGQTLRFGLRAGF</sequence>
<dbReference type="Pfam" id="PF05345">
    <property type="entry name" value="He_PIG"/>
    <property type="match status" value="25"/>
</dbReference>